<sequence>MRRNALRQLIEATHASSSQVKIYAANSIPDFFQDFPDLEEEAINAVYDLCEDQVMQVRMEGYRTLALLSKSEKRWIKRNADVLVQLLQSDEPNEVNVVKKALVEHLHMDPRITLGVLCDQLRPSEDAMVHDDTTRLRKLVINFLAGEVKKGSLQRIVLPDSDSESTLIGGLISAIPKSNNADVEAIVNDILLQLPSFGQSSNRALSFVQAVLKRAKSALDADLYTNEKSTVLDQTRPYFDILSKIFIMKRIGSMEELLKFYNPLISKTNLQKISAEDRTLVIYYLAEAVAASPKDSPIARSILGISQTYFEYIANSDLAQEHPIKASLFLLRSSLELLEDGWQMPSLVLNAIQGFGRVIPPSQTHSQEIQGLIRVRSGPFLIMFCF</sequence>
<comment type="similarity">
    <text evidence="1">Belongs to the API5 family.</text>
</comment>
<dbReference type="SUPFAM" id="SSF48371">
    <property type="entry name" value="ARM repeat"/>
    <property type="match status" value="1"/>
</dbReference>
<dbReference type="GO" id="GO:0003723">
    <property type="term" value="F:RNA binding"/>
    <property type="evidence" value="ECO:0007669"/>
    <property type="project" value="TreeGrafter"/>
</dbReference>
<proteinExistence type="inferred from homology"/>
<evidence type="ECO:0000313" key="3">
    <source>
        <dbReference type="EMBL" id="THU95505.1"/>
    </source>
</evidence>
<reference evidence="3 4" key="1">
    <citation type="journal article" date="2019" name="Nat. Ecol. Evol.">
        <title>Megaphylogeny resolves global patterns of mushroom evolution.</title>
        <authorList>
            <person name="Varga T."/>
            <person name="Krizsan K."/>
            <person name="Foldi C."/>
            <person name="Dima B."/>
            <person name="Sanchez-Garcia M."/>
            <person name="Sanchez-Ramirez S."/>
            <person name="Szollosi G.J."/>
            <person name="Szarkandi J.G."/>
            <person name="Papp V."/>
            <person name="Albert L."/>
            <person name="Andreopoulos W."/>
            <person name="Angelini C."/>
            <person name="Antonin V."/>
            <person name="Barry K.W."/>
            <person name="Bougher N.L."/>
            <person name="Buchanan P."/>
            <person name="Buyck B."/>
            <person name="Bense V."/>
            <person name="Catcheside P."/>
            <person name="Chovatia M."/>
            <person name="Cooper J."/>
            <person name="Damon W."/>
            <person name="Desjardin D."/>
            <person name="Finy P."/>
            <person name="Geml J."/>
            <person name="Haridas S."/>
            <person name="Hughes K."/>
            <person name="Justo A."/>
            <person name="Karasinski D."/>
            <person name="Kautmanova I."/>
            <person name="Kiss B."/>
            <person name="Kocsube S."/>
            <person name="Kotiranta H."/>
            <person name="LaButti K.M."/>
            <person name="Lechner B.E."/>
            <person name="Liimatainen K."/>
            <person name="Lipzen A."/>
            <person name="Lukacs Z."/>
            <person name="Mihaltcheva S."/>
            <person name="Morgado L.N."/>
            <person name="Niskanen T."/>
            <person name="Noordeloos M.E."/>
            <person name="Ohm R.A."/>
            <person name="Ortiz-Santana B."/>
            <person name="Ovrebo C."/>
            <person name="Racz N."/>
            <person name="Riley R."/>
            <person name="Savchenko A."/>
            <person name="Shiryaev A."/>
            <person name="Soop K."/>
            <person name="Spirin V."/>
            <person name="Szebenyi C."/>
            <person name="Tomsovsky M."/>
            <person name="Tulloss R.E."/>
            <person name="Uehling J."/>
            <person name="Grigoriev I.V."/>
            <person name="Vagvolgyi C."/>
            <person name="Papp T."/>
            <person name="Martin F.M."/>
            <person name="Miettinen O."/>
            <person name="Hibbett D.S."/>
            <person name="Nagy L.G."/>
        </authorList>
    </citation>
    <scope>NUCLEOTIDE SEQUENCE [LARGE SCALE GENOMIC DNA]</scope>
    <source>
        <strain evidence="3 4">CBS 962.96</strain>
    </source>
</reference>
<dbReference type="Pfam" id="PF05918">
    <property type="entry name" value="API5"/>
    <property type="match status" value="1"/>
</dbReference>
<dbReference type="InterPro" id="IPR011989">
    <property type="entry name" value="ARM-like"/>
</dbReference>
<dbReference type="InterPro" id="IPR016024">
    <property type="entry name" value="ARM-type_fold"/>
</dbReference>
<protein>
    <submittedName>
        <fullName evidence="3">API5-domain-containing protein</fullName>
    </submittedName>
</protein>
<name>A0A4V6T5E6_DENBC</name>
<dbReference type="AlphaFoldDB" id="A0A4V6T5E6"/>
<dbReference type="Gene3D" id="1.25.10.10">
    <property type="entry name" value="Leucine-rich Repeat Variant"/>
    <property type="match status" value="1"/>
</dbReference>
<accession>A0A4V6T5E6</accession>
<dbReference type="PANTHER" id="PTHR12758">
    <property type="entry name" value="APOPTOSIS INHIBITOR 5-RELATED"/>
    <property type="match status" value="1"/>
</dbReference>
<dbReference type="GO" id="GO:0006915">
    <property type="term" value="P:apoptotic process"/>
    <property type="evidence" value="ECO:0007669"/>
    <property type="project" value="UniProtKB-KW"/>
</dbReference>
<keyword evidence="2" id="KW-0053">Apoptosis</keyword>
<dbReference type="GO" id="GO:0043066">
    <property type="term" value="P:negative regulation of apoptotic process"/>
    <property type="evidence" value="ECO:0007669"/>
    <property type="project" value="TreeGrafter"/>
</dbReference>
<gene>
    <name evidence="3" type="ORF">K435DRAFT_126198</name>
</gene>
<dbReference type="GO" id="GO:0005634">
    <property type="term" value="C:nucleus"/>
    <property type="evidence" value="ECO:0007669"/>
    <property type="project" value="TreeGrafter"/>
</dbReference>
<dbReference type="OrthoDB" id="19224at2759"/>
<evidence type="ECO:0000256" key="2">
    <source>
        <dbReference type="ARBA" id="ARBA00022703"/>
    </source>
</evidence>
<evidence type="ECO:0000313" key="4">
    <source>
        <dbReference type="Proteomes" id="UP000297245"/>
    </source>
</evidence>
<keyword evidence="4" id="KW-1185">Reference proteome</keyword>
<dbReference type="Proteomes" id="UP000297245">
    <property type="component" value="Unassembled WGS sequence"/>
</dbReference>
<evidence type="ECO:0000256" key="1">
    <source>
        <dbReference type="ARBA" id="ARBA00009515"/>
    </source>
</evidence>
<dbReference type="PANTHER" id="PTHR12758:SF19">
    <property type="entry name" value="APOPTOSIS INHIBITOR 5"/>
    <property type="match status" value="1"/>
</dbReference>
<dbReference type="EMBL" id="ML179198">
    <property type="protein sequence ID" value="THU95505.1"/>
    <property type="molecule type" value="Genomic_DNA"/>
</dbReference>
<dbReference type="InterPro" id="IPR008383">
    <property type="entry name" value="API5"/>
</dbReference>
<organism evidence="3 4">
    <name type="scientific">Dendrothele bispora (strain CBS 962.96)</name>
    <dbReference type="NCBI Taxonomy" id="1314807"/>
    <lineage>
        <taxon>Eukaryota</taxon>
        <taxon>Fungi</taxon>
        <taxon>Dikarya</taxon>
        <taxon>Basidiomycota</taxon>
        <taxon>Agaricomycotina</taxon>
        <taxon>Agaricomycetes</taxon>
        <taxon>Agaricomycetidae</taxon>
        <taxon>Agaricales</taxon>
        <taxon>Agaricales incertae sedis</taxon>
        <taxon>Dendrothele</taxon>
    </lineage>
</organism>